<dbReference type="EMBL" id="JADKNH010000014">
    <property type="protein sequence ID" value="MBF4695265.1"/>
    <property type="molecule type" value="Genomic_DNA"/>
</dbReference>
<evidence type="ECO:0008006" key="4">
    <source>
        <dbReference type="Google" id="ProtNLM"/>
    </source>
</evidence>
<reference evidence="2 3" key="1">
    <citation type="submission" date="2020-11" db="EMBL/GenBank/DDBJ databases">
        <title>Fusibacter basophilias sp. nov.</title>
        <authorList>
            <person name="Qiu D."/>
        </authorList>
    </citation>
    <scope>NUCLEOTIDE SEQUENCE [LARGE SCALE GENOMIC DNA]</scope>
    <source>
        <strain evidence="2 3">Q10-2</strain>
    </source>
</reference>
<feature type="region of interest" description="Disordered" evidence="1">
    <location>
        <begin position="1"/>
        <end position="51"/>
    </location>
</feature>
<feature type="compositionally biased region" description="Basic and acidic residues" evidence="1">
    <location>
        <begin position="1"/>
        <end position="20"/>
    </location>
</feature>
<comment type="caution">
    <text evidence="2">The sequence shown here is derived from an EMBL/GenBank/DDBJ whole genome shotgun (WGS) entry which is preliminary data.</text>
</comment>
<keyword evidence="3" id="KW-1185">Reference proteome</keyword>
<evidence type="ECO:0000313" key="2">
    <source>
        <dbReference type="EMBL" id="MBF4695265.1"/>
    </source>
</evidence>
<proteinExistence type="predicted"/>
<sequence>MSEKNMEKMKAFLEKKKADNQQKQQFQVNKKIGSAATSKKNQKTRGSNNKV</sequence>
<feature type="compositionally biased region" description="Polar residues" evidence="1">
    <location>
        <begin position="35"/>
        <end position="51"/>
    </location>
</feature>
<feature type="compositionally biased region" description="Low complexity" evidence="1">
    <location>
        <begin position="21"/>
        <end position="31"/>
    </location>
</feature>
<gene>
    <name evidence="2" type="ORF">ISU02_19400</name>
</gene>
<dbReference type="Proteomes" id="UP000614200">
    <property type="component" value="Unassembled WGS sequence"/>
</dbReference>
<dbReference type="RefSeq" id="WP_194703503.1">
    <property type="nucleotide sequence ID" value="NZ_JADKNH010000014.1"/>
</dbReference>
<evidence type="ECO:0000256" key="1">
    <source>
        <dbReference type="SAM" id="MobiDB-lite"/>
    </source>
</evidence>
<evidence type="ECO:0000313" key="3">
    <source>
        <dbReference type="Proteomes" id="UP000614200"/>
    </source>
</evidence>
<organism evidence="2 3">
    <name type="scientific">Fusibacter ferrireducens</name>
    <dbReference type="NCBI Taxonomy" id="2785058"/>
    <lineage>
        <taxon>Bacteria</taxon>
        <taxon>Bacillati</taxon>
        <taxon>Bacillota</taxon>
        <taxon>Clostridia</taxon>
        <taxon>Eubacteriales</taxon>
        <taxon>Eubacteriales Family XII. Incertae Sedis</taxon>
        <taxon>Fusibacter</taxon>
    </lineage>
</organism>
<accession>A0ABR9ZZE1</accession>
<protein>
    <recommendedName>
        <fullName evidence="4">DUF4023 domain-containing protein</fullName>
    </recommendedName>
</protein>
<name>A0ABR9ZZE1_9FIRM</name>